<dbReference type="PROSITE" id="PS00098">
    <property type="entry name" value="THIOLASE_1"/>
    <property type="match status" value="1"/>
</dbReference>
<evidence type="ECO:0000256" key="1">
    <source>
        <dbReference type="ARBA" id="ARBA00005189"/>
    </source>
</evidence>
<dbReference type="InterPro" id="IPR050215">
    <property type="entry name" value="Thiolase-like_sf_Thiolase"/>
</dbReference>
<keyword evidence="4 7" id="KW-0012">Acyltransferase</keyword>
<evidence type="ECO:0000313" key="10">
    <source>
        <dbReference type="EMBL" id="ARU63851.1"/>
    </source>
</evidence>
<organism evidence="10 11">
    <name type="scientific">Tumebacillus avium</name>
    <dbReference type="NCBI Taxonomy" id="1903704"/>
    <lineage>
        <taxon>Bacteria</taxon>
        <taxon>Bacillati</taxon>
        <taxon>Bacillota</taxon>
        <taxon>Bacilli</taxon>
        <taxon>Bacillales</taxon>
        <taxon>Alicyclobacillaceae</taxon>
        <taxon>Tumebacillus</taxon>
    </lineage>
</organism>
<dbReference type="KEGG" id="tum:CBW65_09695"/>
<evidence type="ECO:0000256" key="6">
    <source>
        <dbReference type="PIRSR" id="PIRSR000429-1"/>
    </source>
</evidence>
<dbReference type="InterPro" id="IPR020616">
    <property type="entry name" value="Thiolase_N"/>
</dbReference>
<dbReference type="InterPro" id="IPR020610">
    <property type="entry name" value="Thiolase_AS"/>
</dbReference>
<proteinExistence type="inferred from homology"/>
<evidence type="ECO:0000256" key="4">
    <source>
        <dbReference type="ARBA" id="ARBA00023315"/>
    </source>
</evidence>
<evidence type="ECO:0000259" key="9">
    <source>
        <dbReference type="Pfam" id="PF02803"/>
    </source>
</evidence>
<dbReference type="OrthoDB" id="2379477at2"/>
<accession>A0A1Y0ITK1</accession>
<dbReference type="PROSITE" id="PS00737">
    <property type="entry name" value="THIOLASE_2"/>
    <property type="match status" value="1"/>
</dbReference>
<dbReference type="Gene3D" id="3.40.47.10">
    <property type="match status" value="1"/>
</dbReference>
<comment type="pathway">
    <text evidence="1">Lipid metabolism.</text>
</comment>
<dbReference type="Proteomes" id="UP000195437">
    <property type="component" value="Chromosome"/>
</dbReference>
<feature type="active site" description="Proton acceptor" evidence="6">
    <location>
        <position position="384"/>
    </location>
</feature>
<evidence type="ECO:0000256" key="5">
    <source>
        <dbReference type="ARBA" id="ARBA00024073"/>
    </source>
</evidence>
<dbReference type="GO" id="GO:0005737">
    <property type="term" value="C:cytoplasm"/>
    <property type="evidence" value="ECO:0007669"/>
    <property type="project" value="UniProtKB-ARBA"/>
</dbReference>
<dbReference type="InterPro" id="IPR020615">
    <property type="entry name" value="Thiolase_acyl_enz_int_AS"/>
</dbReference>
<dbReference type="GO" id="GO:0006635">
    <property type="term" value="P:fatty acid beta-oxidation"/>
    <property type="evidence" value="ECO:0007669"/>
    <property type="project" value="TreeGrafter"/>
</dbReference>
<dbReference type="PANTHER" id="PTHR43853">
    <property type="entry name" value="3-KETOACYL-COA THIOLASE, PEROXISOMAL"/>
    <property type="match status" value="1"/>
</dbReference>
<dbReference type="PROSITE" id="PS00099">
    <property type="entry name" value="THIOLASE_3"/>
    <property type="match status" value="1"/>
</dbReference>
<feature type="domain" description="Thiolase C-terminal" evidence="9">
    <location>
        <begin position="275"/>
        <end position="397"/>
    </location>
</feature>
<evidence type="ECO:0000256" key="7">
    <source>
        <dbReference type="RuleBase" id="RU003557"/>
    </source>
</evidence>
<comment type="similarity">
    <text evidence="2 7">Belongs to the thiolase-like superfamily. Thiolase family.</text>
</comment>
<name>A0A1Y0ITK1_9BACL</name>
<feature type="active site" description="Acyl-thioester intermediate" evidence="6">
    <location>
        <position position="89"/>
    </location>
</feature>
<dbReference type="PANTHER" id="PTHR43853:SF2">
    <property type="entry name" value="3-OXOADIPYL-COA_3-OXO-5,6-DEHYDROSUBERYL-COA THIOLASE"/>
    <property type="match status" value="1"/>
</dbReference>
<sequence length="398" mass="41783">MREAVIIDAVRTPIGRYGGALKEVRPDDLAAGAIRALVERTGIDPLLVDDVILGCANQAGEDNRNVARMAGLLAGLPVSVPGVTVNRLCASGLEAVNGAARAILAGEADVVIAGGVESMTRAPFVIGKSEGAFARDVQVFDTTIGWRFTNPRLGELHHPYAMGETAENVAERWNVSREEQDAFALLSQHRAAAAIEAGVFADEIVPVEVPQKKGLPLRIERDEHPRADTTMEKLTKLRPAFREGGTVTAGNSSGVNDGAAAVLVMSRERAEQLGLTPLARYVVSAAAGVDPAVMGVGPVPAVQKALRAAGLTPEQIDLFEINEAFAAQVLASVRELGIPLEKVNPNGGGIALGHPLGATGARMVATLLHQMKRQGHRYGVTTMCVGVGQGVATVFERI</sequence>
<evidence type="ECO:0000313" key="11">
    <source>
        <dbReference type="Proteomes" id="UP000195437"/>
    </source>
</evidence>
<dbReference type="EMBL" id="CP021434">
    <property type="protein sequence ID" value="ARU63851.1"/>
    <property type="molecule type" value="Genomic_DNA"/>
</dbReference>
<reference evidence="11" key="1">
    <citation type="submission" date="2017-05" db="EMBL/GenBank/DDBJ databases">
        <authorList>
            <person name="Sung H."/>
        </authorList>
    </citation>
    <scope>NUCLEOTIDE SEQUENCE [LARGE SCALE GENOMIC DNA]</scope>
    <source>
        <strain evidence="11">AR23208</strain>
    </source>
</reference>
<dbReference type="CDD" id="cd00751">
    <property type="entry name" value="thiolase"/>
    <property type="match status" value="1"/>
</dbReference>
<dbReference type="InterPro" id="IPR020617">
    <property type="entry name" value="Thiolase_C"/>
</dbReference>
<feature type="active site" description="Proton acceptor" evidence="6">
    <location>
        <position position="354"/>
    </location>
</feature>
<dbReference type="NCBIfam" id="TIGR01930">
    <property type="entry name" value="AcCoA-C-Actrans"/>
    <property type="match status" value="1"/>
</dbReference>
<feature type="domain" description="Thiolase N-terminal" evidence="8">
    <location>
        <begin position="5"/>
        <end position="268"/>
    </location>
</feature>
<dbReference type="PIRSF" id="PIRSF000429">
    <property type="entry name" value="Ac-CoA_Ac_transf"/>
    <property type="match status" value="1"/>
</dbReference>
<evidence type="ECO:0000259" key="8">
    <source>
        <dbReference type="Pfam" id="PF00108"/>
    </source>
</evidence>
<dbReference type="EC" id="2.3.1.16" evidence="5"/>
<dbReference type="Pfam" id="PF00108">
    <property type="entry name" value="Thiolase_N"/>
    <property type="match status" value="1"/>
</dbReference>
<gene>
    <name evidence="10" type="ORF">CBW65_09695</name>
</gene>
<protein>
    <recommendedName>
        <fullName evidence="5">acetyl-CoA C-acyltransferase</fullName>
        <ecNumber evidence="5">2.3.1.16</ecNumber>
    </recommendedName>
</protein>
<dbReference type="AlphaFoldDB" id="A0A1Y0ITK1"/>
<dbReference type="Pfam" id="PF02803">
    <property type="entry name" value="Thiolase_C"/>
    <property type="match status" value="1"/>
</dbReference>
<keyword evidence="3 7" id="KW-0808">Transferase</keyword>
<dbReference type="FunFam" id="3.40.47.10:FF:000010">
    <property type="entry name" value="Acetyl-CoA acetyltransferase (Thiolase)"/>
    <property type="match status" value="1"/>
</dbReference>
<dbReference type="InterPro" id="IPR002155">
    <property type="entry name" value="Thiolase"/>
</dbReference>
<evidence type="ECO:0000256" key="3">
    <source>
        <dbReference type="ARBA" id="ARBA00022679"/>
    </source>
</evidence>
<dbReference type="InterPro" id="IPR016039">
    <property type="entry name" value="Thiolase-like"/>
</dbReference>
<dbReference type="InterPro" id="IPR020613">
    <property type="entry name" value="Thiolase_CS"/>
</dbReference>
<dbReference type="SUPFAM" id="SSF53901">
    <property type="entry name" value="Thiolase-like"/>
    <property type="match status" value="2"/>
</dbReference>
<dbReference type="GO" id="GO:0010124">
    <property type="term" value="P:phenylacetate catabolic process"/>
    <property type="evidence" value="ECO:0007669"/>
    <property type="project" value="TreeGrafter"/>
</dbReference>
<dbReference type="RefSeq" id="WP_087459182.1">
    <property type="nucleotide sequence ID" value="NZ_CP021434.1"/>
</dbReference>
<keyword evidence="11" id="KW-1185">Reference proteome</keyword>
<evidence type="ECO:0000256" key="2">
    <source>
        <dbReference type="ARBA" id="ARBA00010982"/>
    </source>
</evidence>
<dbReference type="GO" id="GO:0003988">
    <property type="term" value="F:acetyl-CoA C-acyltransferase activity"/>
    <property type="evidence" value="ECO:0007669"/>
    <property type="project" value="UniProtKB-EC"/>
</dbReference>